<evidence type="ECO:0000259" key="10">
    <source>
        <dbReference type="Pfam" id="PF07766"/>
    </source>
</evidence>
<name>A0A7S1X910_9CHLO</name>
<feature type="transmembrane region" description="Helical" evidence="9">
    <location>
        <begin position="577"/>
        <end position="600"/>
    </location>
</feature>
<accession>A0A7S1X910</accession>
<keyword evidence="5" id="KW-0496">Mitochondrion</keyword>
<evidence type="ECO:0000256" key="8">
    <source>
        <dbReference type="SAM" id="MobiDB-lite"/>
    </source>
</evidence>
<evidence type="ECO:0000256" key="3">
    <source>
        <dbReference type="ARBA" id="ARBA00022792"/>
    </source>
</evidence>
<comment type="subcellular location">
    <subcellularLocation>
        <location evidence="1">Mitochondrion inner membrane</location>
        <topology evidence="1">Single-pass membrane protein</topology>
    </subcellularLocation>
</comment>
<proteinExistence type="predicted"/>
<gene>
    <name evidence="11" type="ORF">TCHU04912_LOCUS20226</name>
</gene>
<evidence type="ECO:0000256" key="7">
    <source>
        <dbReference type="SAM" id="Coils"/>
    </source>
</evidence>
<dbReference type="InterPro" id="IPR044202">
    <property type="entry name" value="LETM1/MDM38-like"/>
</dbReference>
<evidence type="ECO:0000256" key="2">
    <source>
        <dbReference type="ARBA" id="ARBA00022692"/>
    </source>
</evidence>
<dbReference type="PANTHER" id="PTHR14009">
    <property type="entry name" value="LEUCINE ZIPPER-EF-HAND CONTAINING TRANSMEMBRANE PROTEIN"/>
    <property type="match status" value="1"/>
</dbReference>
<reference evidence="11" key="1">
    <citation type="submission" date="2021-01" db="EMBL/GenBank/DDBJ databases">
        <authorList>
            <person name="Corre E."/>
            <person name="Pelletier E."/>
            <person name="Niang G."/>
            <person name="Scheremetjew M."/>
            <person name="Finn R."/>
            <person name="Kale V."/>
            <person name="Holt S."/>
            <person name="Cochrane G."/>
            <person name="Meng A."/>
            <person name="Brown T."/>
            <person name="Cohen L."/>
        </authorList>
    </citation>
    <scope>NUCLEOTIDE SEQUENCE</scope>
    <source>
        <strain evidence="11">PLY429</strain>
    </source>
</reference>
<dbReference type="GO" id="GO:0030003">
    <property type="term" value="P:intracellular monoatomic cation homeostasis"/>
    <property type="evidence" value="ECO:0007669"/>
    <property type="project" value="TreeGrafter"/>
</dbReference>
<dbReference type="Pfam" id="PF07766">
    <property type="entry name" value="LETM1_RBD"/>
    <property type="match status" value="1"/>
</dbReference>
<feature type="region of interest" description="Disordered" evidence="8">
    <location>
        <begin position="143"/>
        <end position="164"/>
    </location>
</feature>
<evidence type="ECO:0000256" key="9">
    <source>
        <dbReference type="SAM" id="Phobius"/>
    </source>
</evidence>
<keyword evidence="3" id="KW-0999">Mitochondrion inner membrane</keyword>
<keyword evidence="4 9" id="KW-1133">Transmembrane helix</keyword>
<evidence type="ECO:0000256" key="6">
    <source>
        <dbReference type="ARBA" id="ARBA00023136"/>
    </source>
</evidence>
<evidence type="ECO:0000256" key="5">
    <source>
        <dbReference type="ARBA" id="ARBA00023128"/>
    </source>
</evidence>
<dbReference type="InterPro" id="IPR033122">
    <property type="entry name" value="LETM1-like_RBD"/>
</dbReference>
<sequence>MAPLRAAIRCTPAGACRGGWAVDRPSARPVSVLRARSRAAFFHAKNAGLRISSTSARGHIHLDAPAKSEKLFSGATPPPFNVSPARGSSRLKATLSTPPPTTEVQPGLQRSKRLEEVVKLRRVYRAALVARYLQDIPSPLWKVEETPPQQADSLDEEDRKRAEEENMQRAVRAISTMYFTEEELKIALRLLEPGYGDFLEGEDAQAAESELENTVQSFCTALIERAEAEAARLPPEGRAKLAAERDGDWNDEEVSATVESEAGGTTTERRSVVQAVVKGERRLEKAVKRFAPIVKAKVENPGWLLDAASTVKTYGSGLWERLNGKGQNKSVNLAELGFPAPVNTRHTVEKEILVLSSEIESLEKKVNEASKQREAKVRSAGLQTKARLAIDLMTMDREVINLSQTLGIRTLQLEMLYIFQTLEQEALEVVENVGELLDSLTSNDELALLAAEYSLLNEQLSYVALEASDAACLLNQDGAQQLEALSREIPDLRSRLDIGDGLVFGGGGFSIRRIQITAMESAAKIKEGVTFLVTGFRVLFADVNNALRIFLRAVKGGTLKPREVQALRRSVLDVLTFIPFLIILIIPLSPIGHVLVFGFIQRYFPSLYPSQFTARRQELMKRYEELKQQLLSAQSAAELEDDERELKRATEAVEALTAPRSRLYAVDSMDESSPAAAELRKLRKQVRAAKDDHLGLAD</sequence>
<organism evidence="11">
    <name type="scientific">Tetraselmis chuii</name>
    <dbReference type="NCBI Taxonomy" id="63592"/>
    <lineage>
        <taxon>Eukaryota</taxon>
        <taxon>Viridiplantae</taxon>
        <taxon>Chlorophyta</taxon>
        <taxon>core chlorophytes</taxon>
        <taxon>Chlorodendrophyceae</taxon>
        <taxon>Chlorodendrales</taxon>
        <taxon>Chlorodendraceae</taxon>
        <taxon>Tetraselmis</taxon>
    </lineage>
</organism>
<evidence type="ECO:0000256" key="4">
    <source>
        <dbReference type="ARBA" id="ARBA00022989"/>
    </source>
</evidence>
<feature type="coiled-coil region" evidence="7">
    <location>
        <begin position="616"/>
        <end position="656"/>
    </location>
</feature>
<feature type="domain" description="Letm1 RBD" evidence="10">
    <location>
        <begin position="559"/>
        <end position="635"/>
    </location>
</feature>
<dbReference type="AlphaFoldDB" id="A0A7S1X910"/>
<feature type="coiled-coil region" evidence="7">
    <location>
        <begin position="345"/>
        <end position="379"/>
    </location>
</feature>
<dbReference type="GO" id="GO:0043022">
    <property type="term" value="F:ribosome binding"/>
    <property type="evidence" value="ECO:0007669"/>
    <property type="project" value="InterPro"/>
</dbReference>
<keyword evidence="2 9" id="KW-0812">Transmembrane</keyword>
<protein>
    <recommendedName>
        <fullName evidence="10">Letm1 RBD domain-containing protein</fullName>
    </recommendedName>
</protein>
<dbReference type="GO" id="GO:0005743">
    <property type="term" value="C:mitochondrial inner membrane"/>
    <property type="evidence" value="ECO:0007669"/>
    <property type="project" value="UniProtKB-SubCell"/>
</dbReference>
<keyword evidence="7" id="KW-0175">Coiled coil</keyword>
<evidence type="ECO:0000313" key="11">
    <source>
        <dbReference type="EMBL" id="CAD9220426.1"/>
    </source>
</evidence>
<evidence type="ECO:0000256" key="1">
    <source>
        <dbReference type="ARBA" id="ARBA00004434"/>
    </source>
</evidence>
<feature type="region of interest" description="Disordered" evidence="8">
    <location>
        <begin position="70"/>
        <end position="106"/>
    </location>
</feature>
<dbReference type="EMBL" id="HBGG01039307">
    <property type="protein sequence ID" value="CAD9220426.1"/>
    <property type="molecule type" value="Transcribed_RNA"/>
</dbReference>
<keyword evidence="6 9" id="KW-0472">Membrane</keyword>
<dbReference type="PANTHER" id="PTHR14009:SF1">
    <property type="entry name" value="MITOCHONDRIAL PROTON_CALCIUM EXCHANGER PROTEIN"/>
    <property type="match status" value="1"/>
</dbReference>